<name>A0AA38Q6B8_9AGAR</name>
<evidence type="ECO:0000313" key="2">
    <source>
        <dbReference type="Proteomes" id="UP001163850"/>
    </source>
</evidence>
<accession>A0AA38Q6B8</accession>
<evidence type="ECO:0000313" key="1">
    <source>
        <dbReference type="EMBL" id="KAJ3988095.1"/>
    </source>
</evidence>
<dbReference type="EMBL" id="MU801914">
    <property type="protein sequence ID" value="KAJ3988095.1"/>
    <property type="molecule type" value="Genomic_DNA"/>
</dbReference>
<dbReference type="Proteomes" id="UP001163850">
    <property type="component" value="Unassembled WGS sequence"/>
</dbReference>
<protein>
    <submittedName>
        <fullName evidence="1">Uncharacterized protein</fullName>
    </submittedName>
</protein>
<dbReference type="AlphaFoldDB" id="A0AA38Q6B8"/>
<comment type="caution">
    <text evidence="1">The sequence shown here is derived from an EMBL/GenBank/DDBJ whole genome shotgun (WGS) entry which is preliminary data.</text>
</comment>
<gene>
    <name evidence="1" type="ORF">F5890DRAFT_1494230</name>
</gene>
<sequence length="299" mass="34133">MYYGWQQAMHAGWHVLASLKSPRNVGSPSSYSHTLVRWSLLFLYSIFVEYLGGTCWINSRPILERQLYEPLLLFFFPKNRQPVLTASNPKKDMQTSAPLSTLLLIFVWILSVRASPLPPIDDSTQVSRSYRRADSQAHRRIETDDAHAKPKYQVKLEIAISLKGTIKEHSFLVIGNTILHAEWPDDYLDDPELPTPVALVPKVYKLTAEKARVKKKKWDWISIGEASLDNENDEEIIIKSALAIKMPARKSNGGCRDFIKMVLGMLHERGFVDESVVKGYGEIYEERARALQEIMSESD</sequence>
<organism evidence="1 2">
    <name type="scientific">Lentinula detonsa</name>
    <dbReference type="NCBI Taxonomy" id="2804962"/>
    <lineage>
        <taxon>Eukaryota</taxon>
        <taxon>Fungi</taxon>
        <taxon>Dikarya</taxon>
        <taxon>Basidiomycota</taxon>
        <taxon>Agaricomycotina</taxon>
        <taxon>Agaricomycetes</taxon>
        <taxon>Agaricomycetidae</taxon>
        <taxon>Agaricales</taxon>
        <taxon>Marasmiineae</taxon>
        <taxon>Omphalotaceae</taxon>
        <taxon>Lentinula</taxon>
    </lineage>
</organism>
<proteinExistence type="predicted"/>
<reference evidence="1" key="1">
    <citation type="submission" date="2022-08" db="EMBL/GenBank/DDBJ databases">
        <authorList>
            <consortium name="DOE Joint Genome Institute"/>
            <person name="Min B."/>
            <person name="Riley R."/>
            <person name="Sierra-Patev S."/>
            <person name="Naranjo-Ortiz M."/>
            <person name="Looney B."/>
            <person name="Konkel Z."/>
            <person name="Slot J.C."/>
            <person name="Sakamoto Y."/>
            <person name="Steenwyk J.L."/>
            <person name="Rokas A."/>
            <person name="Carro J."/>
            <person name="Camarero S."/>
            <person name="Ferreira P."/>
            <person name="Molpeceres G."/>
            <person name="Ruiz-Duenas F.J."/>
            <person name="Serrano A."/>
            <person name="Henrissat B."/>
            <person name="Drula E."/>
            <person name="Hughes K.W."/>
            <person name="Mata J.L."/>
            <person name="Ishikawa N.K."/>
            <person name="Vargas-Isla R."/>
            <person name="Ushijima S."/>
            <person name="Smith C.A."/>
            <person name="Ahrendt S."/>
            <person name="Andreopoulos W."/>
            <person name="He G."/>
            <person name="Labutti K."/>
            <person name="Lipzen A."/>
            <person name="Ng V."/>
            <person name="Sandor L."/>
            <person name="Barry K."/>
            <person name="Martinez A.T."/>
            <person name="Xiao Y."/>
            <person name="Gibbons J.G."/>
            <person name="Terashima K."/>
            <person name="Hibbett D.S."/>
            <person name="Grigoriev I.V."/>
        </authorList>
    </citation>
    <scope>NUCLEOTIDE SEQUENCE</scope>
    <source>
        <strain evidence="1">TFB7829</strain>
    </source>
</reference>